<dbReference type="Gene3D" id="3.30.565.40">
    <property type="entry name" value="Fervidobacterium nodosum Rt17-B1 like"/>
    <property type="match status" value="1"/>
</dbReference>
<dbReference type="InterPro" id="IPR021729">
    <property type="entry name" value="DUF3298"/>
</dbReference>
<dbReference type="RefSeq" id="WP_013282412.1">
    <property type="nucleotide sequence ID" value="NC_014388.1"/>
</dbReference>
<dbReference type="EMBL" id="CP001811">
    <property type="protein sequence ID" value="ADL35760.1"/>
    <property type="molecule type" value="Genomic_DNA"/>
</dbReference>
<protein>
    <recommendedName>
        <fullName evidence="2">DUF3298 domain-containing protein</fullName>
    </recommendedName>
</protein>
<dbReference type="Proteomes" id="UP000001299">
    <property type="component" value="Chromosome 2"/>
</dbReference>
<dbReference type="eggNOG" id="ENOG5032UGS">
    <property type="taxonomic scope" value="Bacteria"/>
</dbReference>
<dbReference type="PROSITE" id="PS51257">
    <property type="entry name" value="PROKAR_LIPOPROTEIN"/>
    <property type="match status" value="1"/>
</dbReference>
<accession>E0S2X8</accession>
<feature type="chain" id="PRO_5038980687" description="DUF3298 domain-containing protein" evidence="1">
    <location>
        <begin position="26"/>
        <end position="546"/>
    </location>
</feature>
<dbReference type="STRING" id="515622.bpr_III072"/>
<feature type="domain" description="DUF3298" evidence="2">
    <location>
        <begin position="229"/>
        <end position="268"/>
    </location>
</feature>
<dbReference type="Gene3D" id="3.90.640.20">
    <property type="entry name" value="Heat-shock cognate protein, ATPase"/>
    <property type="match status" value="1"/>
</dbReference>
<name>E0S2X8_BUTPB</name>
<dbReference type="KEGG" id="bpb:bpr_III072"/>
<sequence>MKKRSIRLAAISTAAVMLLSACTSTGNVVNEDGASGVSIEAIADTSNAENKSGSDTATTFPVTVVNHPISSSQDGKVLCTGSYPEIVLSDEYKEKYPKLSENINNYNETNSFGATSNISEYAAWALEDTYYTEGYFDTKTADIVRFDDHLFTIFEISSSFTGGAHPNHYSYATNYDPATGDIVRLDKVLDDSSLLYDGIRTELEKNYPGIMEEVDSFYFPEEGQDPDQFVQKLRDDTYTWTIDDKGLNIFFSPYEIASYATGDLQVVLSSKEYPDLVKADYMLDQPQDLDSIVNHTDADTTEVAPSEDEPDPESVSVSNPTWKYYKAADAIVPAGNHLTLTKTNEEKSDYLDSYAWAEANDLQTEMLTHEDDNYFYNGTNEVEYANSFQGIDIYDTEMDTMYYSFDLSELCDGPDYEQEKVSAVHQFIRYATIVDNILYLEIGHLGYASEEPESSYIVAINLETNELIFRSEPLVANGSNFKIVDDTIICGYGFTSEPDYIYLLDRFTGEKYDAIKINSAADQFQVKGDTLYVATYNTAYEFTITH</sequence>
<evidence type="ECO:0000313" key="3">
    <source>
        <dbReference type="EMBL" id="ADL35760.1"/>
    </source>
</evidence>
<organism evidence="3 4">
    <name type="scientific">Butyrivibrio proteoclasticus (strain ATCC 51982 / DSM 14932 / B316)</name>
    <name type="common">Clostridium proteoclasticum</name>
    <dbReference type="NCBI Taxonomy" id="515622"/>
    <lineage>
        <taxon>Bacteria</taxon>
        <taxon>Bacillati</taxon>
        <taxon>Bacillota</taxon>
        <taxon>Clostridia</taxon>
        <taxon>Lachnospirales</taxon>
        <taxon>Lachnospiraceae</taxon>
        <taxon>Butyrivibrio</taxon>
    </lineage>
</organism>
<keyword evidence="1" id="KW-0732">Signal</keyword>
<feature type="signal peptide" evidence="1">
    <location>
        <begin position="1"/>
        <end position="25"/>
    </location>
</feature>
<dbReference type="InterPro" id="IPR037126">
    <property type="entry name" value="PdaC/RsiV-like_sf"/>
</dbReference>
<dbReference type="HOGENOM" id="CLU_511620_0_0_9"/>
<keyword evidence="4" id="KW-1185">Reference proteome</keyword>
<dbReference type="AlphaFoldDB" id="E0S2X8"/>
<reference evidence="3 4" key="1">
    <citation type="journal article" date="2010" name="PLoS ONE">
        <title>The glycobiome of the rumen bacterium Butyrivibrio proteoclasticus B316(T) highlights adaptation to a polysaccharide-rich environment.</title>
        <authorList>
            <person name="Kelly W.J."/>
            <person name="Leahy S.C."/>
            <person name="Altermann E."/>
            <person name="Yeoman C.J."/>
            <person name="Dunne J.C."/>
            <person name="Kong Z."/>
            <person name="Pacheco D.M."/>
            <person name="Li D."/>
            <person name="Noel S.J."/>
            <person name="Moon C.D."/>
            <person name="Cookson A.L."/>
            <person name="Attwood G.T."/>
        </authorList>
    </citation>
    <scope>NUCLEOTIDE SEQUENCE [LARGE SCALE GENOMIC DNA]</scope>
    <source>
        <strain evidence="4">ATCC 51982 / DSM 14932 / B316</strain>
    </source>
</reference>
<gene>
    <name evidence="3" type="ordered locus">bpr_III072</name>
</gene>
<evidence type="ECO:0000256" key="1">
    <source>
        <dbReference type="SAM" id="SignalP"/>
    </source>
</evidence>
<proteinExistence type="predicted"/>
<dbReference type="Pfam" id="PF11738">
    <property type="entry name" value="DUF3298"/>
    <property type="match status" value="1"/>
</dbReference>
<evidence type="ECO:0000313" key="4">
    <source>
        <dbReference type="Proteomes" id="UP000001299"/>
    </source>
</evidence>
<evidence type="ECO:0000259" key="2">
    <source>
        <dbReference type="Pfam" id="PF11738"/>
    </source>
</evidence>